<evidence type="ECO:0000313" key="2">
    <source>
        <dbReference type="EMBL" id="MCU4753675.1"/>
    </source>
</evidence>
<feature type="region of interest" description="Disordered" evidence="1">
    <location>
        <begin position="1"/>
        <end position="35"/>
    </location>
</feature>
<gene>
    <name evidence="2" type="ORF">OB919_17080</name>
</gene>
<dbReference type="EMBL" id="JAOPJZ010000020">
    <property type="protein sequence ID" value="MCU4753675.1"/>
    <property type="molecule type" value="Genomic_DNA"/>
</dbReference>
<organism evidence="2 3">
    <name type="scientific">Natronosalvus hydrolyticus</name>
    <dbReference type="NCBI Taxonomy" id="2979988"/>
    <lineage>
        <taxon>Archaea</taxon>
        <taxon>Methanobacteriati</taxon>
        <taxon>Methanobacteriota</taxon>
        <taxon>Stenosarchaea group</taxon>
        <taxon>Halobacteria</taxon>
        <taxon>Halobacteriales</taxon>
        <taxon>Natrialbaceae</taxon>
        <taxon>Natronosalvus</taxon>
    </lineage>
</organism>
<evidence type="ECO:0000313" key="3">
    <source>
        <dbReference type="Proteomes" id="UP001321047"/>
    </source>
</evidence>
<protein>
    <recommendedName>
        <fullName evidence="4">CARDB domain-containing protein</fullName>
    </recommendedName>
</protein>
<dbReference type="AlphaFoldDB" id="A0AAP2ZBU2"/>
<proteinExistence type="predicted"/>
<comment type="caution">
    <text evidence="2">The sequence shown here is derived from an EMBL/GenBank/DDBJ whole genome shotgun (WGS) entry which is preliminary data.</text>
</comment>
<dbReference type="Proteomes" id="UP001321047">
    <property type="component" value="Unassembled WGS sequence"/>
</dbReference>
<sequence>MFDSEGTLQLEVPIAAATDNGSENDETNNDSPDGELTVIIDQTNAPVEAGEQLLVLANLANNATTEQTDTIELVVGGDVVDSQSVTVAGEATQLVELGLQPIPSNRMVTCRR</sequence>
<dbReference type="RefSeq" id="WP_342809985.1">
    <property type="nucleotide sequence ID" value="NZ_JAOPJZ010000020.1"/>
</dbReference>
<evidence type="ECO:0008006" key="4">
    <source>
        <dbReference type="Google" id="ProtNLM"/>
    </source>
</evidence>
<name>A0AAP2ZBU2_9EURY</name>
<reference evidence="2 3" key="1">
    <citation type="submission" date="2022-09" db="EMBL/GenBank/DDBJ databases">
        <title>Enrichment on poylsaccharides allowed isolation of novel metabolic and taxonomic groups of Haloarchaea.</title>
        <authorList>
            <person name="Sorokin D.Y."/>
            <person name="Elcheninov A.G."/>
            <person name="Khizhniak T.V."/>
            <person name="Kolganova T.V."/>
            <person name="Kublanov I.V."/>
        </authorList>
    </citation>
    <scope>NUCLEOTIDE SEQUENCE [LARGE SCALE GENOMIC DNA]</scope>
    <source>
        <strain evidence="2 3">AArc-curdl1</strain>
    </source>
</reference>
<accession>A0AAP2ZBU2</accession>
<keyword evidence="3" id="KW-1185">Reference proteome</keyword>
<evidence type="ECO:0000256" key="1">
    <source>
        <dbReference type="SAM" id="MobiDB-lite"/>
    </source>
</evidence>